<keyword evidence="2" id="KW-1133">Transmembrane helix</keyword>
<evidence type="ECO:0000313" key="5">
    <source>
        <dbReference type="Proteomes" id="UP000728185"/>
    </source>
</evidence>
<feature type="transmembrane region" description="Helical" evidence="2">
    <location>
        <begin position="20"/>
        <end position="47"/>
    </location>
</feature>
<reference evidence="4" key="1">
    <citation type="submission" date="2019-05" db="EMBL/GenBank/DDBJ databases">
        <title>Annotation for the trematode Fasciolopsis buski.</title>
        <authorList>
            <person name="Choi Y.-J."/>
        </authorList>
    </citation>
    <scope>NUCLEOTIDE SEQUENCE</scope>
    <source>
        <strain evidence="4">HT</strain>
        <tissue evidence="4">Whole worm</tissue>
    </source>
</reference>
<dbReference type="Proteomes" id="UP000728185">
    <property type="component" value="Unassembled WGS sequence"/>
</dbReference>
<dbReference type="PANTHER" id="PTHR11814">
    <property type="entry name" value="SULFATE TRANSPORTER"/>
    <property type="match status" value="1"/>
</dbReference>
<organism evidence="4 5">
    <name type="scientific">Fasciolopsis buskii</name>
    <dbReference type="NCBI Taxonomy" id="27845"/>
    <lineage>
        <taxon>Eukaryota</taxon>
        <taxon>Metazoa</taxon>
        <taxon>Spiralia</taxon>
        <taxon>Lophotrochozoa</taxon>
        <taxon>Platyhelminthes</taxon>
        <taxon>Trematoda</taxon>
        <taxon>Digenea</taxon>
        <taxon>Plagiorchiida</taxon>
        <taxon>Echinostomata</taxon>
        <taxon>Echinostomatoidea</taxon>
        <taxon>Fasciolidae</taxon>
        <taxon>Fasciolopsis</taxon>
    </lineage>
</organism>
<feature type="region of interest" description="Disordered" evidence="1">
    <location>
        <begin position="270"/>
        <end position="292"/>
    </location>
</feature>
<evidence type="ECO:0000256" key="2">
    <source>
        <dbReference type="SAM" id="Phobius"/>
    </source>
</evidence>
<dbReference type="Gene3D" id="3.30.750.24">
    <property type="entry name" value="STAS domain"/>
    <property type="match status" value="1"/>
</dbReference>
<keyword evidence="2" id="KW-0472">Membrane</keyword>
<feature type="domain" description="STAS" evidence="3">
    <location>
        <begin position="79"/>
        <end position="262"/>
    </location>
</feature>
<keyword evidence="2" id="KW-0812">Transmembrane</keyword>
<dbReference type="CDD" id="cd07042">
    <property type="entry name" value="STAS_SulP_like_sulfate_transporter"/>
    <property type="match status" value="1"/>
</dbReference>
<dbReference type="EMBL" id="LUCM01009568">
    <property type="protein sequence ID" value="KAA0186789.1"/>
    <property type="molecule type" value="Genomic_DNA"/>
</dbReference>
<dbReference type="Pfam" id="PF01740">
    <property type="entry name" value="STAS"/>
    <property type="match status" value="1"/>
</dbReference>
<dbReference type="InterPro" id="IPR002645">
    <property type="entry name" value="STAS_dom"/>
</dbReference>
<proteinExistence type="predicted"/>
<feature type="compositionally biased region" description="Basic and acidic residues" evidence="1">
    <location>
        <begin position="278"/>
        <end position="292"/>
    </location>
</feature>
<evidence type="ECO:0000256" key="1">
    <source>
        <dbReference type="SAM" id="MobiDB-lite"/>
    </source>
</evidence>
<comment type="caution">
    <text evidence="4">The sequence shown here is derived from an EMBL/GenBank/DDBJ whole genome shotgun (WGS) entry which is preliminary data.</text>
</comment>
<protein>
    <recommendedName>
        <fullName evidence="3">STAS domain-containing protein</fullName>
    </recommendedName>
</protein>
<dbReference type="InterPro" id="IPR001902">
    <property type="entry name" value="SLC26A/SulP_fam"/>
</dbReference>
<dbReference type="SUPFAM" id="SSF52091">
    <property type="entry name" value="SpoIIaa-like"/>
    <property type="match status" value="1"/>
</dbReference>
<gene>
    <name evidence="4" type="ORF">FBUS_04371</name>
</gene>
<accession>A0A8E0RSA8</accession>
<dbReference type="PROSITE" id="PS50801">
    <property type="entry name" value="STAS"/>
    <property type="match status" value="1"/>
</dbReference>
<keyword evidence="5" id="KW-1185">Reference proteome</keyword>
<sequence length="292" mass="32850">MLDLPKLYRRSLVDLGIWSVSFLATVLVDIPYGLLIGFCYSLITILYRTHSAERCTLGRVHGTNVYLSRKHFDGIDYLPGLTLLQTTGPIYYVNADAFRDWLIYSTGFNPYNQLAKMESTKSDAGTSGRRCSALRSFGKRLMNRGRQRDHRANSSTYEMDEVKKECSASLQWHVERTDSGLSGTLSFGSKFIILDMSGCCFTDSVGADVLIELAGKYRICGIQILLAHCSWHVRKVLLSSGFDSVMLDKFSFPTIDDAVAYAEHNLPDLVKSTQDNNPNKKDPEKLDETLRL</sequence>
<dbReference type="InterPro" id="IPR036513">
    <property type="entry name" value="STAS_dom_sf"/>
</dbReference>
<dbReference type="OrthoDB" id="288203at2759"/>
<dbReference type="AlphaFoldDB" id="A0A8E0RSA8"/>
<evidence type="ECO:0000259" key="3">
    <source>
        <dbReference type="PROSITE" id="PS50801"/>
    </source>
</evidence>
<dbReference type="GO" id="GO:0016020">
    <property type="term" value="C:membrane"/>
    <property type="evidence" value="ECO:0007669"/>
    <property type="project" value="InterPro"/>
</dbReference>
<dbReference type="GO" id="GO:0055085">
    <property type="term" value="P:transmembrane transport"/>
    <property type="evidence" value="ECO:0007669"/>
    <property type="project" value="InterPro"/>
</dbReference>
<evidence type="ECO:0000313" key="4">
    <source>
        <dbReference type="EMBL" id="KAA0186789.1"/>
    </source>
</evidence>
<name>A0A8E0RSA8_9TREM</name>